<dbReference type="EMBL" id="JABVXQ010000014">
    <property type="protein sequence ID" value="KAF6078248.1"/>
    <property type="molecule type" value="Genomic_DNA"/>
</dbReference>
<reference evidence="1 2" key="1">
    <citation type="journal article" date="2020" name="Nature">
        <title>Six reference-quality genomes reveal evolution of bat adaptations.</title>
        <authorList>
            <person name="Jebb D."/>
            <person name="Huang Z."/>
            <person name="Pippel M."/>
            <person name="Hughes G.M."/>
            <person name="Lavrichenko K."/>
            <person name="Devanna P."/>
            <person name="Winkler S."/>
            <person name="Jermiin L.S."/>
            <person name="Skirmuntt E.C."/>
            <person name="Katzourakis A."/>
            <person name="Burkitt-Gray L."/>
            <person name="Ray D.A."/>
            <person name="Sullivan K.A.M."/>
            <person name="Roscito J.G."/>
            <person name="Kirilenko B.M."/>
            <person name="Davalos L.M."/>
            <person name="Corthals A.P."/>
            <person name="Power M.L."/>
            <person name="Jones G."/>
            <person name="Ransome R.D."/>
            <person name="Dechmann D.K.N."/>
            <person name="Locatelli A.G."/>
            <person name="Puechmaille S.J."/>
            <person name="Fedrigo O."/>
            <person name="Jarvis E.D."/>
            <person name="Hiller M."/>
            <person name="Vernes S.C."/>
            <person name="Myers E.W."/>
            <person name="Teeling E.C."/>
        </authorList>
    </citation>
    <scope>NUCLEOTIDE SEQUENCE [LARGE SCALE GENOMIC DNA]</scope>
    <source>
        <strain evidence="1">Bat1K_MPI-CBG_1</strain>
    </source>
</reference>
<accession>A0A833YQF9</accession>
<comment type="caution">
    <text evidence="1">The sequence shown here is derived from an EMBL/GenBank/DDBJ whole genome shotgun (WGS) entry which is preliminary data.</text>
</comment>
<protein>
    <submittedName>
        <fullName evidence="1">Uncharacterized protein</fullName>
    </submittedName>
</protein>
<dbReference type="AlphaFoldDB" id="A0A833YQF9"/>
<name>A0A833YQF9_9CHIR</name>
<dbReference type="Proteomes" id="UP000664940">
    <property type="component" value="Unassembled WGS sequence"/>
</dbReference>
<gene>
    <name evidence="1" type="ORF">HJG60_009125</name>
</gene>
<evidence type="ECO:0000313" key="1">
    <source>
        <dbReference type="EMBL" id="KAF6078248.1"/>
    </source>
</evidence>
<evidence type="ECO:0000313" key="2">
    <source>
        <dbReference type="Proteomes" id="UP000664940"/>
    </source>
</evidence>
<proteinExistence type="predicted"/>
<sequence>MSHSHLNRMHYSVCNHLDRVFAPGVTGLLRKTEEPVCKCTGVRAPTVLCFWGTRTACVTPPELARSQSSRVLAGELMVNLVSARPLNEYPREWCLRSAKALAPSVPHIFLPVLSGPTETEVEEPLRCKHIDLDLPGCEASVMVQTRWSPLSKGRVLSVL</sequence>
<organism evidence="1 2">
    <name type="scientific">Phyllostomus discolor</name>
    <name type="common">pale spear-nosed bat</name>
    <dbReference type="NCBI Taxonomy" id="89673"/>
    <lineage>
        <taxon>Eukaryota</taxon>
        <taxon>Metazoa</taxon>
        <taxon>Chordata</taxon>
        <taxon>Craniata</taxon>
        <taxon>Vertebrata</taxon>
        <taxon>Euteleostomi</taxon>
        <taxon>Mammalia</taxon>
        <taxon>Eutheria</taxon>
        <taxon>Laurasiatheria</taxon>
        <taxon>Chiroptera</taxon>
        <taxon>Yangochiroptera</taxon>
        <taxon>Phyllostomidae</taxon>
        <taxon>Phyllostominae</taxon>
        <taxon>Phyllostomus</taxon>
    </lineage>
</organism>